<dbReference type="AlphaFoldDB" id="A0A5A9W728"/>
<dbReference type="InterPro" id="IPR007138">
    <property type="entry name" value="ABM_dom"/>
</dbReference>
<proteinExistence type="predicted"/>
<keyword evidence="2" id="KW-0503">Monooxygenase</keyword>
<dbReference type="SUPFAM" id="SSF54909">
    <property type="entry name" value="Dimeric alpha+beta barrel"/>
    <property type="match status" value="1"/>
</dbReference>
<dbReference type="EMBL" id="SMRS01000002">
    <property type="protein sequence ID" value="KAA0875819.1"/>
    <property type="molecule type" value="Genomic_DNA"/>
</dbReference>
<protein>
    <submittedName>
        <fullName evidence="2">Antibiotic biosynthesis monooxygenase</fullName>
    </submittedName>
</protein>
<evidence type="ECO:0000313" key="2">
    <source>
        <dbReference type="EMBL" id="KAA0875819.1"/>
    </source>
</evidence>
<dbReference type="RefSeq" id="WP_149390123.1">
    <property type="nucleotide sequence ID" value="NZ_SMRS01000002.1"/>
</dbReference>
<dbReference type="GO" id="GO:0004497">
    <property type="term" value="F:monooxygenase activity"/>
    <property type="evidence" value="ECO:0007669"/>
    <property type="project" value="UniProtKB-KW"/>
</dbReference>
<feature type="domain" description="ABM" evidence="1">
    <location>
        <begin position="1"/>
        <end position="73"/>
    </location>
</feature>
<dbReference type="Proteomes" id="UP000325302">
    <property type="component" value="Unassembled WGS sequence"/>
</dbReference>
<accession>A0A5A9W728</accession>
<keyword evidence="3" id="KW-1185">Reference proteome</keyword>
<dbReference type="InterPro" id="IPR011008">
    <property type="entry name" value="Dimeric_a/b-barrel"/>
</dbReference>
<evidence type="ECO:0000313" key="3">
    <source>
        <dbReference type="Proteomes" id="UP000325302"/>
    </source>
</evidence>
<reference evidence="2 3" key="1">
    <citation type="submission" date="2019-03" db="EMBL/GenBank/DDBJ databases">
        <title>Nitrincola sp. nov. isolated from an Indian soda lake.</title>
        <authorList>
            <person name="Joshi A."/>
            <person name="Thite S.V."/>
            <person name="Joseph N."/>
            <person name="Dhotre D."/>
            <person name="Moorthy M."/>
            <person name="Shouche Y.S."/>
        </authorList>
    </citation>
    <scope>NUCLEOTIDE SEQUENCE [LARGE SCALE GENOMIC DNA]</scope>
    <source>
        <strain evidence="2 3">MEB193</strain>
    </source>
</reference>
<keyword evidence="2" id="KW-0560">Oxidoreductase</keyword>
<dbReference type="Gene3D" id="3.30.70.100">
    <property type="match status" value="1"/>
</dbReference>
<gene>
    <name evidence="2" type="ORF">E1H14_03795</name>
</gene>
<dbReference type="Pfam" id="PF03992">
    <property type="entry name" value="ABM"/>
    <property type="match status" value="1"/>
</dbReference>
<comment type="caution">
    <text evidence="2">The sequence shown here is derived from an EMBL/GenBank/DDBJ whole genome shotgun (WGS) entry which is preliminary data.</text>
</comment>
<name>A0A5A9W728_9GAMM</name>
<sequence length="94" mass="11341">MIRVMIERLVADELIEHYERIAGDTLQRSMRVNGFISGESLRDVINPRHRLVIATFRTLQDWQRWYSSEERRELLSQITPMLEQEEKITIFEHI</sequence>
<organism evidence="2 3">
    <name type="scientific">Nitrincola tapanii</name>
    <dbReference type="NCBI Taxonomy" id="1708751"/>
    <lineage>
        <taxon>Bacteria</taxon>
        <taxon>Pseudomonadati</taxon>
        <taxon>Pseudomonadota</taxon>
        <taxon>Gammaproteobacteria</taxon>
        <taxon>Oceanospirillales</taxon>
        <taxon>Oceanospirillaceae</taxon>
        <taxon>Nitrincola</taxon>
    </lineage>
</organism>
<evidence type="ECO:0000259" key="1">
    <source>
        <dbReference type="Pfam" id="PF03992"/>
    </source>
</evidence>
<dbReference type="OrthoDB" id="4463721at2"/>